<reference evidence="2 3" key="1">
    <citation type="submission" date="2014-07" db="EMBL/GenBank/DDBJ databases">
        <title>Epilithonimonas lactis LMG 22401 Genome.</title>
        <authorList>
            <person name="Pipes S.E."/>
            <person name="Stropko S.J."/>
        </authorList>
    </citation>
    <scope>NUCLEOTIDE SEQUENCE [LARGE SCALE GENOMIC DNA]</scope>
    <source>
        <strain evidence="2 3">LMG 24401</strain>
    </source>
</reference>
<accession>A0A085B600</accession>
<sequence length="188" mass="20947">MMDFFDGMSTLQQSFWWVAIIASLIFLVQLIFTIIGTDLSDGLGADFDGNLDAVHGPFQLFSFRNLINFLMGFGWTGVAFFHSIQNQMFLVILAALVGILFVVIFFVVIKQILKLTEDNTFNIDKLIGKTAEVYLRIPEARSGNGKIQVSLNGTNHELLAITETGEIASGSLVRIIRVEEKVLIVEKI</sequence>
<keyword evidence="1" id="KW-0472">Membrane</keyword>
<dbReference type="Proteomes" id="UP000028623">
    <property type="component" value="Unassembled WGS sequence"/>
</dbReference>
<keyword evidence="2" id="KW-0645">Protease</keyword>
<evidence type="ECO:0000256" key="1">
    <source>
        <dbReference type="SAM" id="Phobius"/>
    </source>
</evidence>
<organism evidence="2 3">
    <name type="scientific">Epilithonimonas lactis</name>
    <dbReference type="NCBI Taxonomy" id="421072"/>
    <lineage>
        <taxon>Bacteria</taxon>
        <taxon>Pseudomonadati</taxon>
        <taxon>Bacteroidota</taxon>
        <taxon>Flavobacteriia</taxon>
        <taxon>Flavobacteriales</taxon>
        <taxon>Weeksellaceae</taxon>
        <taxon>Chryseobacterium group</taxon>
        <taxon>Epilithonimonas</taxon>
    </lineage>
</organism>
<keyword evidence="1" id="KW-0812">Transmembrane</keyword>
<dbReference type="AlphaFoldDB" id="A0A085B600"/>
<protein>
    <submittedName>
        <fullName evidence="2">Serine protease</fullName>
    </submittedName>
</protein>
<dbReference type="Gene3D" id="2.40.50.140">
    <property type="entry name" value="Nucleic acid-binding proteins"/>
    <property type="match status" value="1"/>
</dbReference>
<dbReference type="InterPro" id="IPR012340">
    <property type="entry name" value="NA-bd_OB-fold"/>
</dbReference>
<name>A0A085B600_9FLAO</name>
<keyword evidence="3" id="KW-1185">Reference proteome</keyword>
<dbReference type="eggNOG" id="ENOG503025B">
    <property type="taxonomic scope" value="Bacteria"/>
</dbReference>
<feature type="transmembrane region" description="Helical" evidence="1">
    <location>
        <begin position="66"/>
        <end position="84"/>
    </location>
</feature>
<evidence type="ECO:0000313" key="3">
    <source>
        <dbReference type="Proteomes" id="UP000028623"/>
    </source>
</evidence>
<comment type="caution">
    <text evidence="2">The sequence shown here is derived from an EMBL/GenBank/DDBJ whole genome shotgun (WGS) entry which is preliminary data.</text>
</comment>
<keyword evidence="1" id="KW-1133">Transmembrane helix</keyword>
<feature type="transmembrane region" description="Helical" evidence="1">
    <location>
        <begin position="90"/>
        <end position="109"/>
    </location>
</feature>
<keyword evidence="2" id="KW-0378">Hydrolase</keyword>
<dbReference type="GO" id="GO:0006508">
    <property type="term" value="P:proteolysis"/>
    <property type="evidence" value="ECO:0007669"/>
    <property type="project" value="UniProtKB-KW"/>
</dbReference>
<evidence type="ECO:0000313" key="2">
    <source>
        <dbReference type="EMBL" id="KFC17895.1"/>
    </source>
</evidence>
<feature type="transmembrane region" description="Helical" evidence="1">
    <location>
        <begin position="15"/>
        <end position="35"/>
    </location>
</feature>
<proteinExistence type="predicted"/>
<dbReference type="OrthoDB" id="189831at2"/>
<dbReference type="STRING" id="421072.SAMN04488097_0032"/>
<dbReference type="GO" id="GO:0008233">
    <property type="term" value="F:peptidase activity"/>
    <property type="evidence" value="ECO:0007669"/>
    <property type="project" value="UniProtKB-KW"/>
</dbReference>
<dbReference type="RefSeq" id="WP_034979872.1">
    <property type="nucleotide sequence ID" value="NZ_FOFI01000001.1"/>
</dbReference>
<gene>
    <name evidence="2" type="ORF">IO89_19965</name>
</gene>
<dbReference type="EMBL" id="JPLY01000010">
    <property type="protein sequence ID" value="KFC17895.1"/>
    <property type="molecule type" value="Genomic_DNA"/>
</dbReference>